<protein>
    <submittedName>
        <fullName evidence="2">DUF3950 domain-containing protein</fullName>
    </submittedName>
</protein>
<dbReference type="InterPro" id="IPR025030">
    <property type="entry name" value="DUF3950"/>
</dbReference>
<gene>
    <name evidence="2" type="ORF">DOE59_21250</name>
</gene>
<dbReference type="Pfam" id="PF13132">
    <property type="entry name" value="DUF3950"/>
    <property type="match status" value="1"/>
</dbReference>
<dbReference type="Proteomes" id="UP000252003">
    <property type="component" value="Chromosome"/>
</dbReference>
<dbReference type="AlphaFoldDB" id="A0A7U5YJ23"/>
<evidence type="ECO:0000313" key="2">
    <source>
        <dbReference type="EMBL" id="AXC73854.1"/>
    </source>
</evidence>
<proteinExistence type="predicted"/>
<name>A0A7U5YJ23_SALDZ</name>
<dbReference type="RefSeq" id="WP_154714833.1">
    <property type="nucleotide sequence ID" value="NZ_CP029989.1"/>
</dbReference>
<dbReference type="NCBIfam" id="NF041551">
    <property type="entry name" value="YlcI_YnfO_N"/>
    <property type="match status" value="1"/>
</dbReference>
<feature type="domain" description="DUF3950" evidence="1">
    <location>
        <begin position="21"/>
        <end position="48"/>
    </location>
</feature>
<sequence length="58" mass="6821">MPSKSRTSKTSTKNIRFSHAMLEQIEHVMKAQKTRNFSAWVKEACREKIKLHNVFSNE</sequence>
<evidence type="ECO:0000313" key="3">
    <source>
        <dbReference type="Proteomes" id="UP000252003"/>
    </source>
</evidence>
<organism evidence="2 3">
    <name type="scientific">Salmonella enterica subsp. diarizonae serovar 48:i:z</name>
    <dbReference type="NCBI Taxonomy" id="1192842"/>
    <lineage>
        <taxon>Bacteria</taxon>
        <taxon>Pseudomonadati</taxon>
        <taxon>Pseudomonadota</taxon>
        <taxon>Gammaproteobacteria</taxon>
        <taxon>Enterobacterales</taxon>
        <taxon>Enterobacteriaceae</taxon>
        <taxon>Salmonella</taxon>
    </lineage>
</organism>
<accession>A0A7U5YJ23</accession>
<dbReference type="EMBL" id="CP029989">
    <property type="protein sequence ID" value="AXC73854.1"/>
    <property type="molecule type" value="Genomic_DNA"/>
</dbReference>
<evidence type="ECO:0000259" key="1">
    <source>
        <dbReference type="Pfam" id="PF13132"/>
    </source>
</evidence>
<reference evidence="2 3" key="1">
    <citation type="submission" date="2018-06" db="EMBL/GenBank/DDBJ databases">
        <title>Salmonella Enterica genomes from various sources.</title>
        <authorList>
            <person name="Nash J.H.E."/>
            <person name="Robertson J."/>
            <person name="Bessonov K."/>
        </authorList>
    </citation>
    <scope>NUCLEOTIDE SEQUENCE [LARGE SCALE GENOMIC DNA]</scope>
    <source>
        <strain evidence="2 3">SA20121591</strain>
    </source>
</reference>